<feature type="transmembrane region" description="Helical" evidence="1">
    <location>
        <begin position="5"/>
        <end position="21"/>
    </location>
</feature>
<keyword evidence="1" id="KW-0472">Membrane</keyword>
<dbReference type="AlphaFoldDB" id="E3MBA1"/>
<gene>
    <name evidence="2" type="ORF">CRE_15874</name>
</gene>
<organism evidence="3">
    <name type="scientific">Caenorhabditis remanei</name>
    <name type="common">Caenorhabditis vulgaris</name>
    <dbReference type="NCBI Taxonomy" id="31234"/>
    <lineage>
        <taxon>Eukaryota</taxon>
        <taxon>Metazoa</taxon>
        <taxon>Ecdysozoa</taxon>
        <taxon>Nematoda</taxon>
        <taxon>Chromadorea</taxon>
        <taxon>Rhabditida</taxon>
        <taxon>Rhabditina</taxon>
        <taxon>Rhabditomorpha</taxon>
        <taxon>Rhabditoidea</taxon>
        <taxon>Rhabditidae</taxon>
        <taxon>Peloderinae</taxon>
        <taxon>Caenorhabditis</taxon>
    </lineage>
</organism>
<dbReference type="HOGENOM" id="CLU_127282_0_0_1"/>
<dbReference type="EMBL" id="DS268433">
    <property type="protein sequence ID" value="EFO97845.1"/>
    <property type="molecule type" value="Genomic_DNA"/>
</dbReference>
<proteinExistence type="predicted"/>
<name>E3MBA1_CAERE</name>
<keyword evidence="1" id="KW-1133">Transmembrane helix</keyword>
<sequence length="128" mass="15077">MHTILAILLIFSSMLYIPMYVSVRKLSHLMSSQLNKPHRYIFWQTVLLTIGKVSFVCYSYIEMFYVPLVIQLTYLGCNRRNLKTFLNPFNLSNIWKRMCCCASLFTNSSQVQPYVIYDPQSTNRQLTN</sequence>
<keyword evidence="3" id="KW-1185">Reference proteome</keyword>
<accession>E3MBA1</accession>
<dbReference type="Proteomes" id="UP000008281">
    <property type="component" value="Unassembled WGS sequence"/>
</dbReference>
<protein>
    <recommendedName>
        <fullName evidence="4">Serpentine receptor class gamma</fullName>
    </recommendedName>
</protein>
<dbReference type="PANTHER" id="PTHR31720">
    <property type="entry name" value="SERPENTINE RECEPTOR, CLASS Z-RELATED"/>
    <property type="match status" value="1"/>
</dbReference>
<evidence type="ECO:0000313" key="2">
    <source>
        <dbReference type="EMBL" id="EFO97845.1"/>
    </source>
</evidence>
<evidence type="ECO:0008006" key="4">
    <source>
        <dbReference type="Google" id="ProtNLM"/>
    </source>
</evidence>
<dbReference type="OrthoDB" id="5872645at2759"/>
<keyword evidence="1" id="KW-0812">Transmembrane</keyword>
<dbReference type="InParanoid" id="E3MBA1"/>
<evidence type="ECO:0000313" key="3">
    <source>
        <dbReference type="Proteomes" id="UP000008281"/>
    </source>
</evidence>
<dbReference type="InterPro" id="IPR018817">
    <property type="entry name" value="7TM_GPCR_serpentine_rcpt_Srz"/>
</dbReference>
<feature type="transmembrane region" description="Helical" evidence="1">
    <location>
        <begin position="41"/>
        <end position="61"/>
    </location>
</feature>
<evidence type="ECO:0000256" key="1">
    <source>
        <dbReference type="SAM" id="Phobius"/>
    </source>
</evidence>
<reference evidence="2" key="1">
    <citation type="submission" date="2007-07" db="EMBL/GenBank/DDBJ databases">
        <title>PCAP assembly of the Caenorhabditis remanei genome.</title>
        <authorList>
            <consortium name="The Caenorhabditis remanei Sequencing Consortium"/>
            <person name="Wilson R.K."/>
        </authorList>
    </citation>
    <scope>NUCLEOTIDE SEQUENCE [LARGE SCALE GENOMIC DNA]</scope>
    <source>
        <strain evidence="2">PB4641</strain>
    </source>
</reference>
<dbReference type="PANTHER" id="PTHR31720:SF3">
    <property type="entry name" value="SERPENTINE RECEPTOR, CLASS Z-RELATED"/>
    <property type="match status" value="1"/>
</dbReference>
<dbReference type="Pfam" id="PF10325">
    <property type="entry name" value="7TM_GPCR_Srz"/>
    <property type="match status" value="1"/>
</dbReference>